<keyword evidence="2" id="KW-0472">Membrane</keyword>
<proteinExistence type="predicted"/>
<keyword evidence="2" id="KW-1133">Transmembrane helix</keyword>
<gene>
    <name evidence="3" type="ORF">TGFOU_248770C</name>
</gene>
<evidence type="ECO:0000313" key="4">
    <source>
        <dbReference type="Proteomes" id="UP000028838"/>
    </source>
</evidence>
<sequence length="127" mass="13331">MGKIDSTANPQSAGGQRGFSPPTLKTLLWTGGLLLLHAVLGVAGASALLTAIGRLPLGLRPESVVAAMVILQWWLSAVAYRTHEPVDGDNFDDAEDDFDADDSRPKVQDGSDDDDAGDDDLSGPLDD</sequence>
<feature type="compositionally biased region" description="Acidic residues" evidence="1">
    <location>
        <begin position="87"/>
        <end position="100"/>
    </location>
</feature>
<feature type="compositionally biased region" description="Acidic residues" evidence="1">
    <location>
        <begin position="110"/>
        <end position="127"/>
    </location>
</feature>
<evidence type="ECO:0000313" key="3">
    <source>
        <dbReference type="EMBL" id="KFG54133.1"/>
    </source>
</evidence>
<evidence type="ECO:0000256" key="2">
    <source>
        <dbReference type="SAM" id="Phobius"/>
    </source>
</evidence>
<dbReference type="VEuPathDB" id="ToxoDB:TGFOU_248770C"/>
<dbReference type="EMBL" id="AEYH02000664">
    <property type="protein sequence ID" value="KFG54133.1"/>
    <property type="molecule type" value="Genomic_DNA"/>
</dbReference>
<organism evidence="3 4">
    <name type="scientific">Toxoplasma gondii FOU</name>
    <dbReference type="NCBI Taxonomy" id="943167"/>
    <lineage>
        <taxon>Eukaryota</taxon>
        <taxon>Sar</taxon>
        <taxon>Alveolata</taxon>
        <taxon>Apicomplexa</taxon>
        <taxon>Conoidasida</taxon>
        <taxon>Coccidia</taxon>
        <taxon>Eucoccidiorida</taxon>
        <taxon>Eimeriorina</taxon>
        <taxon>Sarcocystidae</taxon>
        <taxon>Toxoplasma</taxon>
    </lineage>
</organism>
<protein>
    <submittedName>
        <fullName evidence="3">Putative transmembrane protein</fullName>
    </submittedName>
</protein>
<feature type="transmembrane region" description="Helical" evidence="2">
    <location>
        <begin position="27"/>
        <end position="52"/>
    </location>
</feature>
<reference evidence="3 4" key="1">
    <citation type="submission" date="2014-07" db="EMBL/GenBank/DDBJ databases">
        <authorList>
            <person name="Sibley D."/>
            <person name="Venepally P."/>
            <person name="Karamycheva S."/>
            <person name="Hadjithomas M."/>
            <person name="Khan A."/>
            <person name="Brunk B."/>
            <person name="Roos D."/>
            <person name="Caler E."/>
            <person name="Lorenzi H."/>
        </authorList>
    </citation>
    <scope>NUCLEOTIDE SEQUENCE [LARGE SCALE GENOMIC DNA]</scope>
    <source>
        <strain evidence="3 4">FOU</strain>
    </source>
</reference>
<name>A0A086LBW5_TOXGO</name>
<feature type="compositionally biased region" description="Polar residues" evidence="1">
    <location>
        <begin position="1"/>
        <end position="14"/>
    </location>
</feature>
<accession>A0A086LBW5</accession>
<dbReference type="AlphaFoldDB" id="A0A086LBW5"/>
<comment type="caution">
    <text evidence="3">The sequence shown here is derived from an EMBL/GenBank/DDBJ whole genome shotgun (WGS) entry which is preliminary data.</text>
</comment>
<dbReference type="Proteomes" id="UP000028838">
    <property type="component" value="Unassembled WGS sequence"/>
</dbReference>
<keyword evidence="2 3" id="KW-0812">Transmembrane</keyword>
<feature type="region of interest" description="Disordered" evidence="1">
    <location>
        <begin position="85"/>
        <end position="127"/>
    </location>
</feature>
<feature type="region of interest" description="Disordered" evidence="1">
    <location>
        <begin position="1"/>
        <end position="20"/>
    </location>
</feature>
<evidence type="ECO:0000256" key="1">
    <source>
        <dbReference type="SAM" id="MobiDB-lite"/>
    </source>
</evidence>